<dbReference type="PROSITE" id="PS51666">
    <property type="entry name" value="QLQ"/>
    <property type="match status" value="1"/>
</dbReference>
<evidence type="ECO:0000256" key="6">
    <source>
        <dbReference type="SAM" id="MobiDB-lite"/>
    </source>
</evidence>
<dbReference type="GO" id="GO:0006351">
    <property type="term" value="P:DNA-templated transcription"/>
    <property type="evidence" value="ECO:0007669"/>
    <property type="project" value="UniProtKB-UniRule"/>
</dbReference>
<feature type="compositionally biased region" description="Low complexity" evidence="6">
    <location>
        <begin position="336"/>
        <end position="346"/>
    </location>
</feature>
<gene>
    <name evidence="9" type="ORF">VFH_V147800</name>
</gene>
<feature type="region of interest" description="Disordered" evidence="6">
    <location>
        <begin position="178"/>
        <end position="203"/>
    </location>
</feature>
<sequence length="365" mass="40444">MDFHMKQWRNQHESEEHQHSTKMPKLALQPADSHHQQQSSVTPAGALPLFVPQQNSTKVTTNLSDSTFSPSSNRSFPIMGSHFSLSQWQELELQALIFRYMLVGASVPPELLQPIKKSLIDSSPYFLHHYHPTALLQTGYWGRGAMDPEPGRCRRTDGKKWRCSRDVVAGQKYCERHMHRGRNRSRKPVELPTPTSAGAGSASFNASSTIYSQPLANASLKSPFNLLHLNERSSGTNNEEKRLFESEDHVGGDGRSGGQMLRHFFDDWPRSLQESDNDVSLKLSTGYAEEPCPRNVNVGLETDQQQIHLNWVGGWNSGNQGSSSMGGGLLADALRSSSTSTSSPTSVLHQLPRSSAASETSYIST</sequence>
<dbReference type="GO" id="GO:0005634">
    <property type="term" value="C:nucleus"/>
    <property type="evidence" value="ECO:0007669"/>
    <property type="project" value="UniProtKB-SubCell"/>
</dbReference>
<dbReference type="InterPro" id="IPR014978">
    <property type="entry name" value="Gln-Leu-Gln_QLQ"/>
</dbReference>
<dbReference type="InterPro" id="IPR031137">
    <property type="entry name" value="GRF"/>
</dbReference>
<comment type="subcellular location">
    <subcellularLocation>
        <location evidence="1 4 5">Nucleus</location>
    </subcellularLocation>
</comment>
<dbReference type="PANTHER" id="PTHR31602:SF63">
    <property type="entry name" value="GROWTH-REGULATING FACTOR 3"/>
    <property type="match status" value="1"/>
</dbReference>
<accession>A0AAV1AXU5</accession>
<reference evidence="9 10" key="1">
    <citation type="submission" date="2023-01" db="EMBL/GenBank/DDBJ databases">
        <authorList>
            <person name="Kreplak J."/>
        </authorList>
    </citation>
    <scope>NUCLEOTIDE SEQUENCE [LARGE SCALE GENOMIC DNA]</scope>
</reference>
<evidence type="ECO:0000256" key="4">
    <source>
        <dbReference type="PROSITE-ProRule" id="PRU01002"/>
    </source>
</evidence>
<dbReference type="InterPro" id="IPR014977">
    <property type="entry name" value="WRC_dom"/>
</dbReference>
<dbReference type="GO" id="GO:0006355">
    <property type="term" value="P:regulation of DNA-templated transcription"/>
    <property type="evidence" value="ECO:0007669"/>
    <property type="project" value="InterPro"/>
</dbReference>
<feature type="compositionally biased region" description="Polar residues" evidence="6">
    <location>
        <begin position="352"/>
        <end position="365"/>
    </location>
</feature>
<feature type="region of interest" description="Disordered" evidence="6">
    <location>
        <begin position="322"/>
        <end position="365"/>
    </location>
</feature>
<dbReference type="GO" id="GO:0005524">
    <property type="term" value="F:ATP binding"/>
    <property type="evidence" value="ECO:0007669"/>
    <property type="project" value="UniProtKB-UniRule"/>
</dbReference>
<feature type="short sequence motif" description="Bipartite nuclear localization signal" evidence="4">
    <location>
        <begin position="180"/>
        <end position="187"/>
    </location>
</feature>
<evidence type="ECO:0000313" key="10">
    <source>
        <dbReference type="Proteomes" id="UP001157006"/>
    </source>
</evidence>
<dbReference type="AlphaFoldDB" id="A0AAV1AXU5"/>
<name>A0AAV1AXU5_VICFA</name>
<protein>
    <recommendedName>
        <fullName evidence="5">Growth-regulating factor</fullName>
    </recommendedName>
</protein>
<comment type="similarity">
    <text evidence="2 5">Belongs to the GRF family.</text>
</comment>
<organism evidence="9 10">
    <name type="scientific">Vicia faba</name>
    <name type="common">Broad bean</name>
    <name type="synonym">Faba vulgaris</name>
    <dbReference type="NCBI Taxonomy" id="3906"/>
    <lineage>
        <taxon>Eukaryota</taxon>
        <taxon>Viridiplantae</taxon>
        <taxon>Streptophyta</taxon>
        <taxon>Embryophyta</taxon>
        <taxon>Tracheophyta</taxon>
        <taxon>Spermatophyta</taxon>
        <taxon>Magnoliopsida</taxon>
        <taxon>eudicotyledons</taxon>
        <taxon>Gunneridae</taxon>
        <taxon>Pentapetalae</taxon>
        <taxon>rosids</taxon>
        <taxon>fabids</taxon>
        <taxon>Fabales</taxon>
        <taxon>Fabaceae</taxon>
        <taxon>Papilionoideae</taxon>
        <taxon>50 kb inversion clade</taxon>
        <taxon>NPAAA clade</taxon>
        <taxon>Hologalegina</taxon>
        <taxon>IRL clade</taxon>
        <taxon>Fabeae</taxon>
        <taxon>Vicia</taxon>
    </lineage>
</organism>
<keyword evidence="5" id="KW-0805">Transcription regulation</keyword>
<dbReference type="Pfam" id="PF08880">
    <property type="entry name" value="QLQ"/>
    <property type="match status" value="1"/>
</dbReference>
<evidence type="ECO:0000256" key="2">
    <source>
        <dbReference type="ARBA" id="ARBA00008122"/>
    </source>
</evidence>
<evidence type="ECO:0000256" key="1">
    <source>
        <dbReference type="ARBA" id="ARBA00004123"/>
    </source>
</evidence>
<evidence type="ECO:0000259" key="7">
    <source>
        <dbReference type="PROSITE" id="PS51666"/>
    </source>
</evidence>
<keyword evidence="5" id="KW-0804">Transcription</keyword>
<feature type="domain" description="WRC" evidence="8">
    <location>
        <begin position="147"/>
        <end position="191"/>
    </location>
</feature>
<evidence type="ECO:0000256" key="3">
    <source>
        <dbReference type="ARBA" id="ARBA00023242"/>
    </source>
</evidence>
<dbReference type="PROSITE" id="PS51667">
    <property type="entry name" value="WRC"/>
    <property type="match status" value="1"/>
</dbReference>
<dbReference type="Pfam" id="PF08879">
    <property type="entry name" value="WRC"/>
    <property type="match status" value="1"/>
</dbReference>
<proteinExistence type="inferred from homology"/>
<feature type="compositionally biased region" description="Basic and acidic residues" evidence="6">
    <location>
        <begin position="1"/>
        <end position="19"/>
    </location>
</feature>
<dbReference type="EMBL" id="OX451740">
    <property type="protein sequence ID" value="CAI8614811.1"/>
    <property type="molecule type" value="Genomic_DNA"/>
</dbReference>
<comment type="function">
    <text evidence="5">Transcription activator.</text>
</comment>
<dbReference type="Proteomes" id="UP001157006">
    <property type="component" value="Chromosome 5"/>
</dbReference>
<evidence type="ECO:0000313" key="9">
    <source>
        <dbReference type="EMBL" id="CAI8614811.1"/>
    </source>
</evidence>
<keyword evidence="5" id="KW-0010">Activator</keyword>
<feature type="domain" description="QLQ" evidence="7">
    <location>
        <begin position="82"/>
        <end position="117"/>
    </location>
</feature>
<feature type="region of interest" description="Disordered" evidence="6">
    <location>
        <begin position="1"/>
        <end position="41"/>
    </location>
</feature>
<dbReference type="SMART" id="SM00951">
    <property type="entry name" value="QLQ"/>
    <property type="match status" value="1"/>
</dbReference>
<evidence type="ECO:0000256" key="5">
    <source>
        <dbReference type="RuleBase" id="RU367127"/>
    </source>
</evidence>
<keyword evidence="10" id="KW-1185">Reference proteome</keyword>
<evidence type="ECO:0000259" key="8">
    <source>
        <dbReference type="PROSITE" id="PS51667"/>
    </source>
</evidence>
<comment type="domain">
    <text evidence="5">The QLQ domain and WRC domain may be involved in protein-protein interaction and DNA-binding, respectively.</text>
</comment>
<keyword evidence="3 4" id="KW-0539">Nucleus</keyword>
<feature type="short sequence motif" description="Bipartite nuclear localization signal" evidence="4">
    <location>
        <begin position="152"/>
        <end position="162"/>
    </location>
</feature>
<dbReference type="PANTHER" id="PTHR31602">
    <property type="entry name" value="GROWTH-REGULATING FACTOR 5"/>
    <property type="match status" value="1"/>
</dbReference>
<dbReference type="GO" id="GO:0099402">
    <property type="term" value="P:plant organ development"/>
    <property type="evidence" value="ECO:0007669"/>
    <property type="project" value="UniProtKB-ARBA"/>
</dbReference>